<proteinExistence type="predicted"/>
<accession>A0A7X5F2T7</accession>
<name>A0A7X5F2T7_9HYPH</name>
<dbReference type="EMBL" id="JAABLQ010000001">
    <property type="protein sequence ID" value="NBN78658.1"/>
    <property type="molecule type" value="Genomic_DNA"/>
</dbReference>
<dbReference type="InterPro" id="IPR025282">
    <property type="entry name" value="DUF4214"/>
</dbReference>
<organism evidence="2 3">
    <name type="scientific">Pannonibacter tanglangensis</name>
    <dbReference type="NCBI Taxonomy" id="2750084"/>
    <lineage>
        <taxon>Bacteria</taxon>
        <taxon>Pseudomonadati</taxon>
        <taxon>Pseudomonadota</taxon>
        <taxon>Alphaproteobacteria</taxon>
        <taxon>Hyphomicrobiales</taxon>
        <taxon>Stappiaceae</taxon>
        <taxon>Pannonibacter</taxon>
    </lineage>
</organism>
<gene>
    <name evidence="2" type="ORF">GWI72_10310</name>
</gene>
<keyword evidence="3" id="KW-1185">Reference proteome</keyword>
<dbReference type="AlphaFoldDB" id="A0A7X5F2T7"/>
<reference evidence="3" key="1">
    <citation type="submission" date="2020-01" db="EMBL/GenBank/DDBJ databases">
        <authorList>
            <person name="Fang Y."/>
            <person name="Sun R."/>
            <person name="Nie L."/>
            <person name="He J."/>
            <person name="Hao L."/>
            <person name="Wang L."/>
            <person name="Su S."/>
            <person name="Lv E."/>
            <person name="Zhang Z."/>
            <person name="Xie R."/>
            <person name="Liu H."/>
        </authorList>
    </citation>
    <scope>NUCLEOTIDE SEQUENCE [LARGE SCALE GENOMIC DNA]</scope>
    <source>
        <strain evidence="3">XCT-53</strain>
    </source>
</reference>
<feature type="domain" description="DUF4214" evidence="1">
    <location>
        <begin position="7"/>
        <end position="55"/>
    </location>
</feature>
<evidence type="ECO:0000259" key="1">
    <source>
        <dbReference type="Pfam" id="PF13946"/>
    </source>
</evidence>
<evidence type="ECO:0000313" key="2">
    <source>
        <dbReference type="EMBL" id="NBN78658.1"/>
    </source>
</evidence>
<comment type="caution">
    <text evidence="2">The sequence shown here is derived from an EMBL/GenBank/DDBJ whole genome shotgun (WGS) entry which is preliminary data.</text>
</comment>
<evidence type="ECO:0000313" key="3">
    <source>
        <dbReference type="Proteomes" id="UP000586722"/>
    </source>
</evidence>
<protein>
    <submittedName>
        <fullName evidence="2">DUF4214 domain-containing protein</fullName>
    </submittedName>
</protein>
<sequence length="122" mass="13133">MALTLRQQVTALYDVAFNRDPDLAGLQHHLDLITSGRLDLYGLADAMVASEEFASTTGREGNPVVTIQRYYSNGLERGGTVEESAAWLDLILGGRADLGDALVGFALSPEYATLVGWHHDAA</sequence>
<dbReference type="RefSeq" id="WP_161708572.1">
    <property type="nucleotide sequence ID" value="NZ_JAABLQ010000001.1"/>
</dbReference>
<dbReference type="Pfam" id="PF13946">
    <property type="entry name" value="DUF4214"/>
    <property type="match status" value="1"/>
</dbReference>
<dbReference type="Proteomes" id="UP000586722">
    <property type="component" value="Unassembled WGS sequence"/>
</dbReference>